<comment type="caution">
    <text evidence="2">The sequence shown here is derived from an EMBL/GenBank/DDBJ whole genome shotgun (WGS) entry which is preliminary data.</text>
</comment>
<name>A0ABD3CYN0_9LAMI</name>
<evidence type="ECO:0000313" key="3">
    <source>
        <dbReference type="Proteomes" id="UP001632038"/>
    </source>
</evidence>
<accession>A0ABD3CYN0</accession>
<dbReference type="Proteomes" id="UP001632038">
    <property type="component" value="Unassembled WGS sequence"/>
</dbReference>
<protein>
    <submittedName>
        <fullName evidence="2">Uncharacterized protein</fullName>
    </submittedName>
</protein>
<sequence length="103" mass="11629">MKKIELEFAPNFAYRLREQHSISGYQMDILSSAACRVYFTKMSRFWSQCSYGNSSCCSLCSLCDQVSCQSNRFYKSKSMSTKGEGGNAKQIKIGPRQRVIGPS</sequence>
<gene>
    <name evidence="2" type="ORF">CASFOL_021851</name>
</gene>
<keyword evidence="3" id="KW-1185">Reference proteome</keyword>
<dbReference type="AlphaFoldDB" id="A0ABD3CYN0"/>
<reference evidence="3" key="1">
    <citation type="journal article" date="2024" name="IScience">
        <title>Strigolactones Initiate the Formation of Haustorium-like Structures in Castilleja.</title>
        <authorList>
            <person name="Buerger M."/>
            <person name="Peterson D."/>
            <person name="Chory J."/>
        </authorList>
    </citation>
    <scope>NUCLEOTIDE SEQUENCE [LARGE SCALE GENOMIC DNA]</scope>
</reference>
<evidence type="ECO:0000256" key="1">
    <source>
        <dbReference type="SAM" id="MobiDB-lite"/>
    </source>
</evidence>
<organism evidence="2 3">
    <name type="scientific">Castilleja foliolosa</name>
    <dbReference type="NCBI Taxonomy" id="1961234"/>
    <lineage>
        <taxon>Eukaryota</taxon>
        <taxon>Viridiplantae</taxon>
        <taxon>Streptophyta</taxon>
        <taxon>Embryophyta</taxon>
        <taxon>Tracheophyta</taxon>
        <taxon>Spermatophyta</taxon>
        <taxon>Magnoliopsida</taxon>
        <taxon>eudicotyledons</taxon>
        <taxon>Gunneridae</taxon>
        <taxon>Pentapetalae</taxon>
        <taxon>asterids</taxon>
        <taxon>lamiids</taxon>
        <taxon>Lamiales</taxon>
        <taxon>Orobanchaceae</taxon>
        <taxon>Pedicularideae</taxon>
        <taxon>Castillejinae</taxon>
        <taxon>Castilleja</taxon>
    </lineage>
</organism>
<feature type="region of interest" description="Disordered" evidence="1">
    <location>
        <begin position="77"/>
        <end position="103"/>
    </location>
</feature>
<evidence type="ECO:0000313" key="2">
    <source>
        <dbReference type="EMBL" id="KAL3634797.1"/>
    </source>
</evidence>
<dbReference type="EMBL" id="JAVIJP010000028">
    <property type="protein sequence ID" value="KAL3634797.1"/>
    <property type="molecule type" value="Genomic_DNA"/>
</dbReference>
<proteinExistence type="predicted"/>